<gene>
    <name evidence="1" type="primary">cobL</name>
    <name evidence="1" type="ORF">HCTETAUR2_016</name>
</gene>
<reference evidence="1" key="1">
    <citation type="journal article" date="2014" name="Cell">
        <title>Sympatric speciation in a bacterial endosymbiont results in two genomes with the functionality of one.</title>
        <authorList>
            <person name="Van Leuven J.T."/>
            <person name="Meister R.C."/>
            <person name="Simon C."/>
            <person name="McCutcheon J.P."/>
        </authorList>
    </citation>
    <scope>NUCLEOTIDE SEQUENCE</scope>
    <source>
        <strain evidence="1">TETAUR2</strain>
    </source>
</reference>
<dbReference type="GO" id="GO:0032259">
    <property type="term" value="P:methylation"/>
    <property type="evidence" value="ECO:0007669"/>
    <property type="project" value="UniProtKB-KW"/>
</dbReference>
<accession>A0A097GZV1</accession>
<protein>
    <submittedName>
        <fullName evidence="1">Precorrin-6Y C5,15-methyltransferase</fullName>
    </submittedName>
</protein>
<evidence type="ECO:0000313" key="1">
    <source>
        <dbReference type="EMBL" id="AIT41438.1"/>
    </source>
</evidence>
<dbReference type="SUPFAM" id="SSF53335">
    <property type="entry name" value="S-adenosyl-L-methionine-dependent methyltransferases"/>
    <property type="match status" value="1"/>
</dbReference>
<name>A0A097GZV1_9HYPH</name>
<dbReference type="AlphaFoldDB" id="A0A097GZV1"/>
<keyword evidence="1" id="KW-0808">Transferase</keyword>
<dbReference type="EMBL" id="KJ939344">
    <property type="protein sequence ID" value="AIT41438.1"/>
    <property type="molecule type" value="Genomic_DNA"/>
</dbReference>
<dbReference type="InterPro" id="IPR029063">
    <property type="entry name" value="SAM-dependent_MTases_sf"/>
</dbReference>
<sequence length="358" mass="40518">MLTLAMPCDKKSVFLYIKLYCMCKLIVGCSGVRFKPFCGKACVWKSDFYAVLFWVKRNVVGLAALVIAASVWYKSVGQSLQRCKASFYSVFGLPYGAKLINRMGLFNWDCEYKLIASEGLCKLDELRACDTAWFCFVRNRVFKMCCHDFIKSTEFEFVELSKFTAFRRLKRVFPKFGLRCAANHTKCVTRAAVSGELLGGTTLWDLGSGSGGLSLCWCSRGGFCAICFEQSVFSVKACVYNTRLMSRALKIKTQLVELDYKTGLFGVCLPDRVFFGCGLKRFRDWRLVFVHLKFGGRALLISVSNSGCVRINLLNSECVSKSYLLVVRKLKLRLNARLYSLCSSVFVCVLRKHGVNIW</sequence>
<keyword evidence="1" id="KW-0489">Methyltransferase</keyword>
<dbReference type="Gene3D" id="3.40.50.150">
    <property type="entry name" value="Vaccinia Virus protein VP39"/>
    <property type="match status" value="1"/>
</dbReference>
<organism evidence="1">
    <name type="scientific">Candidatus Hodgkinia cicadicola</name>
    <dbReference type="NCBI Taxonomy" id="573658"/>
    <lineage>
        <taxon>Bacteria</taxon>
        <taxon>Pseudomonadati</taxon>
        <taxon>Pseudomonadota</taxon>
        <taxon>Alphaproteobacteria</taxon>
        <taxon>Hyphomicrobiales</taxon>
        <taxon>Candidatus Hodgkinia</taxon>
    </lineage>
</organism>
<dbReference type="GO" id="GO:0008168">
    <property type="term" value="F:methyltransferase activity"/>
    <property type="evidence" value="ECO:0007669"/>
    <property type="project" value="UniProtKB-KW"/>
</dbReference>
<proteinExistence type="predicted"/>